<dbReference type="GO" id="GO:0090374">
    <property type="term" value="P:oligopeptide export from mitochondrion"/>
    <property type="evidence" value="ECO:0007669"/>
    <property type="project" value="TreeGrafter"/>
</dbReference>
<feature type="domain" description="ABC transmembrane type-1" evidence="13">
    <location>
        <begin position="50"/>
        <end position="349"/>
    </location>
</feature>
<keyword evidence="7 11" id="KW-1133">Transmembrane helix</keyword>
<feature type="transmembrane region" description="Helical" evidence="11">
    <location>
        <begin position="885"/>
        <end position="908"/>
    </location>
</feature>
<feature type="transmembrane region" description="Helical" evidence="11">
    <location>
        <begin position="1003"/>
        <end position="1020"/>
    </location>
</feature>
<dbReference type="Pfam" id="PF00664">
    <property type="entry name" value="ABC_membrane"/>
    <property type="match status" value="2"/>
</dbReference>
<dbReference type="GO" id="GO:0016887">
    <property type="term" value="F:ATP hydrolysis activity"/>
    <property type="evidence" value="ECO:0007669"/>
    <property type="project" value="InterPro"/>
</dbReference>
<feature type="domain" description="ABC transmembrane type-1" evidence="13">
    <location>
        <begin position="743"/>
        <end position="1031"/>
    </location>
</feature>
<keyword evidence="3" id="KW-0813">Transport</keyword>
<dbReference type="Gene3D" id="1.20.1560.10">
    <property type="entry name" value="ABC transporter type 1, transmembrane domain"/>
    <property type="match status" value="1"/>
</dbReference>
<dbReference type="GO" id="GO:0005524">
    <property type="term" value="F:ATP binding"/>
    <property type="evidence" value="ECO:0007669"/>
    <property type="project" value="UniProtKB-KW"/>
</dbReference>
<feature type="transmembrane region" description="Helical" evidence="11">
    <location>
        <begin position="323"/>
        <end position="348"/>
    </location>
</feature>
<protein>
    <recommendedName>
        <fullName evidence="9">ABC multidrug transporter MDR2</fullName>
    </recommendedName>
</protein>
<dbReference type="GeneID" id="27337144"/>
<evidence type="ECO:0000256" key="5">
    <source>
        <dbReference type="ARBA" id="ARBA00022741"/>
    </source>
</evidence>
<keyword evidence="6" id="KW-0067">ATP-binding</keyword>
<dbReference type="InterPro" id="IPR011527">
    <property type="entry name" value="ABC1_TM_dom"/>
</dbReference>
<dbReference type="PROSITE" id="PS50929">
    <property type="entry name" value="ABC_TM1F"/>
    <property type="match status" value="2"/>
</dbReference>
<feature type="transmembrane region" description="Helical" evidence="11">
    <location>
        <begin position="201"/>
        <end position="222"/>
    </location>
</feature>
<feature type="compositionally biased region" description="Basic and acidic residues" evidence="10">
    <location>
        <begin position="681"/>
        <end position="694"/>
    </location>
</feature>
<evidence type="ECO:0000313" key="14">
    <source>
        <dbReference type="EMBL" id="KIW10762.1"/>
    </source>
</evidence>
<accession>A0A0D1ZCJ5</accession>
<dbReference type="RefSeq" id="XP_016230978.1">
    <property type="nucleotide sequence ID" value="XM_016384376.1"/>
</dbReference>
<evidence type="ECO:0000256" key="7">
    <source>
        <dbReference type="ARBA" id="ARBA00022989"/>
    </source>
</evidence>
<feature type="region of interest" description="Disordered" evidence="10">
    <location>
        <begin position="1"/>
        <end position="22"/>
    </location>
</feature>
<evidence type="ECO:0000256" key="4">
    <source>
        <dbReference type="ARBA" id="ARBA00022692"/>
    </source>
</evidence>
<name>A0A0D1ZCJ5_9EURO</name>
<dbReference type="FunFam" id="3.40.50.300:FF:000913">
    <property type="entry name" value="ABC multidrug transporter SitT"/>
    <property type="match status" value="1"/>
</dbReference>
<proteinExistence type="inferred from homology"/>
<dbReference type="VEuPathDB" id="FungiDB:PV08_10061"/>
<comment type="similarity">
    <text evidence="2">Belongs to the ABC transporter superfamily. ABCB family. Multidrug resistance exporter (TC 3.A.1.201) subfamily.</text>
</comment>
<dbReference type="OrthoDB" id="6500128at2759"/>
<dbReference type="SUPFAM" id="SSF52540">
    <property type="entry name" value="P-loop containing nucleoside triphosphate hydrolases"/>
    <property type="match status" value="2"/>
</dbReference>
<dbReference type="PANTHER" id="PTHR43394:SF1">
    <property type="entry name" value="ATP-BINDING CASSETTE SUB-FAMILY B MEMBER 10, MITOCHONDRIAL"/>
    <property type="match status" value="1"/>
</dbReference>
<evidence type="ECO:0000256" key="1">
    <source>
        <dbReference type="ARBA" id="ARBA00004141"/>
    </source>
</evidence>
<dbReference type="SUPFAM" id="SSF90123">
    <property type="entry name" value="ABC transporter transmembrane region"/>
    <property type="match status" value="2"/>
</dbReference>
<evidence type="ECO:0000259" key="13">
    <source>
        <dbReference type="PROSITE" id="PS50929"/>
    </source>
</evidence>
<evidence type="ECO:0000256" key="6">
    <source>
        <dbReference type="ARBA" id="ARBA00022840"/>
    </source>
</evidence>
<dbReference type="CDD" id="cd18577">
    <property type="entry name" value="ABC_6TM_Pgp_ABCB1_D1_like"/>
    <property type="match status" value="1"/>
</dbReference>
<evidence type="ECO:0000259" key="12">
    <source>
        <dbReference type="PROSITE" id="PS50893"/>
    </source>
</evidence>
<dbReference type="CDD" id="cd18578">
    <property type="entry name" value="ABC_6TM_Pgp_ABCB1_D2_like"/>
    <property type="match status" value="1"/>
</dbReference>
<evidence type="ECO:0000256" key="10">
    <source>
        <dbReference type="SAM" id="MobiDB-lite"/>
    </source>
</evidence>
<dbReference type="Proteomes" id="UP000053328">
    <property type="component" value="Unassembled WGS sequence"/>
</dbReference>
<feature type="transmembrane region" description="Helical" evidence="11">
    <location>
        <begin position="971"/>
        <end position="991"/>
    </location>
</feature>
<dbReference type="PANTHER" id="PTHR43394">
    <property type="entry name" value="ATP-DEPENDENT PERMEASE MDL1, MITOCHONDRIAL"/>
    <property type="match status" value="1"/>
</dbReference>
<keyword evidence="15" id="KW-1185">Reference proteome</keyword>
<feature type="domain" description="ABC transporter" evidence="12">
    <location>
        <begin position="1087"/>
        <end position="1325"/>
    </location>
</feature>
<evidence type="ECO:0000256" key="8">
    <source>
        <dbReference type="ARBA" id="ARBA00023136"/>
    </source>
</evidence>
<dbReference type="PROSITE" id="PS00211">
    <property type="entry name" value="ABC_TRANSPORTER_1"/>
    <property type="match status" value="2"/>
</dbReference>
<sequence>MASEAGAREPSDFREVTSGMKAAPSGSPLLAYFRLLAYATSTWTDIWLMATGTTCAVAAGVPYPLMAILFGELVNDLNGASCKVDASGNALVYEAAINDKVLKLVYIAIVAFALTFGHIICWSILSQRLASRLREEYFQNILRQDQAFIDHHPEGQLSSRLSADIQAVQSGTCEKVGVFIASISFFVAAYVVAFIKQAKLAGILISLIPAFLIVAIIGGGFFQKFSTRMSESATSAAAVASESLSNITIVKAFSAGSRLERKFAEYSAISRGQGIRKGAVVAVQAGMLYFIAYSANALAFWQGSRMIADMLNGKGDGTSVGEVYTVIFVLVDACVVLGSTAPLLPLFGNAASAFEKLKQDIDRRSLLDGTLTGGDDLSPETRGELEFCNVSFSYASRPDAMALRNLSISFPAGKQTAIVGASGSGKSTIAALMTRLYDPTDGEILFDGKNLSHINIRNLRGFIGLVQQEPLVLHRSILQNIALGLLNSSNPAHDRLRNHLGDNLIYSGGTSSAMDQEVINEVIDLVKHAARLADADSFIQTFEKGYDTIIGASGLSLSGGQRQRIALSRALVRDPKVLILDEATASLDSLSEERIQGAITRLAGTRTVISIAHRLSAIRNADNIVVLKAGEVIEQGTYQELISRPGLFADMVNLQALNQSRTSQDDVLSTVSSVQTSMGIDAEKKTSHRDDVTSLRRSTHHGHSDENMASRVPSKEIDSTLSSRKICRDTARFTRPDLAWLTIALIAAVVVGLTFIAAALIFGHVVDALSPCRATSSRILHLGRFYGGMLFMVAGVELFANYLSWSSFAIVSERLLYRLRVSSFSSLLSQDIDWYQARSHSHSTLLSIITKDGSAVAGFSGSTIGTIFSILISFSASLIMSHIVAWKVALVCLSMVPILLGSGLMQLFSLSRYEESSSKAFAKSISICIEAVASFKTVATYSLEDEVMGTYRTALRDPRQKITTASIYTNVWLAISLSVGFFVYAFAYWWGSHQIIRGENTQQQFFIVLVAMLVSAQLWGQMFSLAPEVSRARTAASRILSVISFQDSHRSPPLLETPSSSTTGRDVEKAAAVQTATQGGPRHGARVDFSAVNFAYPSHLTTLILKDVTFSIQPGQFCGLVGPSGAGKSTIMSLLQHSYRPTSGHIRIDGVDISDHDFRDDIAVVPQDNMLFSGSIRFNVGLGALPDREATDGEIEDACKLANIHDTIMALPQGYDTDCGPKGTQLSGGQRQRLTIARALVRKPRLLLLDESTSALDAETEHILQEGLTRAVRGSGTTVIAVTHRLHTVMRADIIFMVEGGMIVDSGSHVDLMKKNERYRLNVQYQMLQ</sequence>
<feature type="compositionally biased region" description="Basic and acidic residues" evidence="10">
    <location>
        <begin position="702"/>
        <end position="714"/>
    </location>
</feature>
<dbReference type="InterPro" id="IPR003593">
    <property type="entry name" value="AAA+_ATPase"/>
</dbReference>
<evidence type="ECO:0000256" key="3">
    <source>
        <dbReference type="ARBA" id="ARBA00022448"/>
    </source>
</evidence>
<organism evidence="14 15">
    <name type="scientific">Exophiala spinifera</name>
    <dbReference type="NCBI Taxonomy" id="91928"/>
    <lineage>
        <taxon>Eukaryota</taxon>
        <taxon>Fungi</taxon>
        <taxon>Dikarya</taxon>
        <taxon>Ascomycota</taxon>
        <taxon>Pezizomycotina</taxon>
        <taxon>Eurotiomycetes</taxon>
        <taxon>Chaetothyriomycetidae</taxon>
        <taxon>Chaetothyriales</taxon>
        <taxon>Herpotrichiellaceae</taxon>
        <taxon>Exophiala</taxon>
    </lineage>
</organism>
<dbReference type="InterPro" id="IPR036640">
    <property type="entry name" value="ABC1_TM_sf"/>
</dbReference>
<evidence type="ECO:0000256" key="11">
    <source>
        <dbReference type="SAM" id="Phobius"/>
    </source>
</evidence>
<feature type="transmembrane region" description="Helical" evidence="11">
    <location>
        <begin position="785"/>
        <end position="811"/>
    </location>
</feature>
<feature type="transmembrane region" description="Helical" evidence="11">
    <location>
        <begin position="176"/>
        <end position="195"/>
    </location>
</feature>
<dbReference type="HOGENOM" id="CLU_000604_17_2_1"/>
<dbReference type="InterPro" id="IPR003439">
    <property type="entry name" value="ABC_transporter-like_ATP-bd"/>
</dbReference>
<reference evidence="14 15" key="1">
    <citation type="submission" date="2015-01" db="EMBL/GenBank/DDBJ databases">
        <title>The Genome Sequence of Exophiala spinifera CBS89968.</title>
        <authorList>
            <consortium name="The Broad Institute Genomics Platform"/>
            <person name="Cuomo C."/>
            <person name="de Hoog S."/>
            <person name="Gorbushina A."/>
            <person name="Stielow B."/>
            <person name="Teixiera M."/>
            <person name="Abouelleil A."/>
            <person name="Chapman S.B."/>
            <person name="Priest M."/>
            <person name="Young S.K."/>
            <person name="Wortman J."/>
            <person name="Nusbaum C."/>
            <person name="Birren B."/>
        </authorList>
    </citation>
    <scope>NUCLEOTIDE SEQUENCE [LARGE SCALE GENOMIC DNA]</scope>
    <source>
        <strain evidence="14 15">CBS 89968</strain>
    </source>
</reference>
<dbReference type="GO" id="GO:0005743">
    <property type="term" value="C:mitochondrial inner membrane"/>
    <property type="evidence" value="ECO:0007669"/>
    <property type="project" value="TreeGrafter"/>
</dbReference>
<evidence type="ECO:0000256" key="2">
    <source>
        <dbReference type="ARBA" id="ARBA00007577"/>
    </source>
</evidence>
<keyword evidence="8 11" id="KW-0472">Membrane</keyword>
<feature type="transmembrane region" description="Helical" evidence="11">
    <location>
        <begin position="279"/>
        <end position="303"/>
    </location>
</feature>
<keyword evidence="5" id="KW-0547">Nucleotide-binding</keyword>
<gene>
    <name evidence="14" type="ORF">PV08_10061</name>
</gene>
<dbReference type="Pfam" id="PF00005">
    <property type="entry name" value="ABC_tran"/>
    <property type="match status" value="2"/>
</dbReference>
<evidence type="ECO:0000256" key="9">
    <source>
        <dbReference type="ARBA" id="ARBA00049740"/>
    </source>
</evidence>
<dbReference type="InterPro" id="IPR027417">
    <property type="entry name" value="P-loop_NTPase"/>
</dbReference>
<evidence type="ECO:0000313" key="15">
    <source>
        <dbReference type="Proteomes" id="UP000053328"/>
    </source>
</evidence>
<feature type="transmembrane region" description="Helical" evidence="11">
    <location>
        <begin position="46"/>
        <end position="70"/>
    </location>
</feature>
<dbReference type="Gene3D" id="3.40.50.300">
    <property type="entry name" value="P-loop containing nucleotide triphosphate hydrolases"/>
    <property type="match status" value="2"/>
</dbReference>
<feature type="transmembrane region" description="Helical" evidence="11">
    <location>
        <begin position="738"/>
        <end position="765"/>
    </location>
</feature>
<dbReference type="EMBL" id="KN847499">
    <property type="protein sequence ID" value="KIW10762.1"/>
    <property type="molecule type" value="Genomic_DNA"/>
</dbReference>
<feature type="compositionally biased region" description="Basic and acidic residues" evidence="10">
    <location>
        <begin position="1"/>
        <end position="15"/>
    </location>
</feature>
<feature type="transmembrane region" description="Helical" evidence="11">
    <location>
        <begin position="855"/>
        <end position="879"/>
    </location>
</feature>
<dbReference type="PROSITE" id="PS50893">
    <property type="entry name" value="ABC_TRANSPORTER_2"/>
    <property type="match status" value="2"/>
</dbReference>
<feature type="transmembrane region" description="Helical" evidence="11">
    <location>
        <begin position="104"/>
        <end position="125"/>
    </location>
</feature>
<comment type="subcellular location">
    <subcellularLocation>
        <location evidence="1">Membrane</location>
        <topology evidence="1">Multi-pass membrane protein</topology>
    </subcellularLocation>
</comment>
<keyword evidence="4 11" id="KW-0812">Transmembrane</keyword>
<dbReference type="STRING" id="91928.A0A0D1ZCJ5"/>
<dbReference type="GO" id="GO:0015421">
    <property type="term" value="F:ABC-type oligopeptide transporter activity"/>
    <property type="evidence" value="ECO:0007669"/>
    <property type="project" value="TreeGrafter"/>
</dbReference>
<dbReference type="FunFam" id="1.20.1560.10:FF:000057">
    <property type="entry name" value="ABC multidrug transporter SitT"/>
    <property type="match status" value="1"/>
</dbReference>
<feature type="region of interest" description="Disordered" evidence="10">
    <location>
        <begin position="680"/>
        <end position="714"/>
    </location>
</feature>
<dbReference type="InterPro" id="IPR017871">
    <property type="entry name" value="ABC_transporter-like_CS"/>
</dbReference>
<dbReference type="SMART" id="SM00382">
    <property type="entry name" value="AAA"/>
    <property type="match status" value="2"/>
</dbReference>
<dbReference type="InterPro" id="IPR039421">
    <property type="entry name" value="Type_1_exporter"/>
</dbReference>
<feature type="domain" description="ABC transporter" evidence="12">
    <location>
        <begin position="385"/>
        <end position="654"/>
    </location>
</feature>